<dbReference type="HOGENOM" id="CLU_893922_0_0_6"/>
<dbReference type="OrthoDB" id="6621280at2"/>
<sequence>MIRYSFILSIMFSFTFSTYGNGIIYGYDDVNNEIYAKIGGDIKKMKFETNYTNNPSYSFDFFSDVPAIVTDGRSLHDFTSYATLIYRNEKFYIDCFYYNIKSKQNGILAKEGKCGLNYPAPQNYAEYIEMEITSIETNMDSLDTSLVINGKMKYLPVIIRHNADGLFYKLYDTKQSFLNDNYAILHMKKNGDCDVYNDSPWVVGNNTTSSQFDIMTEKYKDGKIILTKASPKSSDINMCLLYPAISVKSEKSFFYDESFKMKKSYLIKGDKINLHSISSNGKWCRVDYINSKNKIINGNVPCVDLTI</sequence>
<evidence type="ECO:0000313" key="2">
    <source>
        <dbReference type="Proteomes" id="UP000034085"/>
    </source>
</evidence>
<proteinExistence type="predicted"/>
<dbReference type="RefSeq" id="WP_046481542.1">
    <property type="nucleotide sequence ID" value="NZ_CP011132.1"/>
</dbReference>
<gene>
    <name evidence="1" type="ORF">F384_11225</name>
</gene>
<dbReference type="AlphaFoldDB" id="A0A0F6TUV6"/>
<dbReference type="KEGG" id="cama:F384_11225"/>
<reference evidence="1 2" key="1">
    <citation type="journal article" date="2013" name="Appl. Microbiol. Biotechnol.">
        <title>Glycerol assimilation and production of 1,3-propanediol by Citrobacter amalonaticus Y19.</title>
        <authorList>
            <person name="Ainala S.K."/>
            <person name="Ashok S."/>
            <person name="Ko Y."/>
            <person name="Park S."/>
        </authorList>
    </citation>
    <scope>NUCLEOTIDE SEQUENCE [LARGE SCALE GENOMIC DNA]</scope>
    <source>
        <strain evidence="1 2">Y19</strain>
    </source>
</reference>
<evidence type="ECO:0000313" key="1">
    <source>
        <dbReference type="EMBL" id="AKE59114.1"/>
    </source>
</evidence>
<accession>A0A0F6TUV6</accession>
<name>A0A0F6TUV6_CITAM</name>
<organism evidence="1 2">
    <name type="scientific">Citrobacter amalonaticus Y19</name>
    <dbReference type="NCBI Taxonomy" id="1261127"/>
    <lineage>
        <taxon>Bacteria</taxon>
        <taxon>Pseudomonadati</taxon>
        <taxon>Pseudomonadota</taxon>
        <taxon>Gammaproteobacteria</taxon>
        <taxon>Enterobacterales</taxon>
        <taxon>Enterobacteriaceae</taxon>
        <taxon>Citrobacter</taxon>
    </lineage>
</organism>
<dbReference type="EMBL" id="CP011132">
    <property type="protein sequence ID" value="AKE59114.1"/>
    <property type="molecule type" value="Genomic_DNA"/>
</dbReference>
<dbReference type="PATRIC" id="fig|1261127.3.peg.2341"/>
<protein>
    <submittedName>
        <fullName evidence="1">Uncharacterized protein</fullName>
    </submittedName>
</protein>
<dbReference type="Proteomes" id="UP000034085">
    <property type="component" value="Chromosome"/>
</dbReference>